<reference evidence="2 3" key="1">
    <citation type="submission" date="2024-04" db="EMBL/GenBank/DDBJ databases">
        <title>Tritrichomonas musculus Genome.</title>
        <authorList>
            <person name="Alves-Ferreira E."/>
            <person name="Grigg M."/>
            <person name="Lorenzi H."/>
            <person name="Galac M."/>
        </authorList>
    </citation>
    <scope>NUCLEOTIDE SEQUENCE [LARGE SCALE GENOMIC DNA]</scope>
    <source>
        <strain evidence="2 3">EAF2021</strain>
    </source>
</reference>
<feature type="region of interest" description="Disordered" evidence="1">
    <location>
        <begin position="318"/>
        <end position="401"/>
    </location>
</feature>
<name>A0ABR2JLU1_9EUKA</name>
<organism evidence="2 3">
    <name type="scientific">Tritrichomonas musculus</name>
    <dbReference type="NCBI Taxonomy" id="1915356"/>
    <lineage>
        <taxon>Eukaryota</taxon>
        <taxon>Metamonada</taxon>
        <taxon>Parabasalia</taxon>
        <taxon>Tritrichomonadida</taxon>
        <taxon>Tritrichomonadidae</taxon>
        <taxon>Tritrichomonas</taxon>
    </lineage>
</organism>
<dbReference type="Proteomes" id="UP001470230">
    <property type="component" value="Unassembled WGS sequence"/>
</dbReference>
<comment type="caution">
    <text evidence="2">The sequence shown here is derived from an EMBL/GenBank/DDBJ whole genome shotgun (WGS) entry which is preliminary data.</text>
</comment>
<sequence>MKQEEYDENSIFAKAAKIETLTDELLHVHDLQGIPPERKEYIHLILGYEPGLSLTYDPSLVEHPNTFIDKIERQFDKEVKKGAAKPIPRQVYQKKPKAVGRAKETKIANYSWIPMSDIHTARTTIDSFVHLSPEERKELHQKFATLVTNLISQFDSIGKVDDNHITADQAASLTASFSKALIEIQNNLFQPIIREHKLKKRGPLFNPKKSFDGRHVHYRTKQTLSDVSKGILKSNHSNRNNNNNNNNNNDSDESNDSSDNLSDVKVFSKNRETYDKSIFPPQYRPEKKFNAQPMQKESFLQMAQKIRKDLEELDRVKAEEARNKPPPPPPRPKVEILATPRKVPPTPPRIRTRKDPKKKNSELSNKFRPISSMATPRKIPYSTPATPSAYSHSVFSNDSYQSKKKTIKPNFSNLSNFSTGSSTSIKLDLENPFSSLFESATTPKSKKPSLSYNQIKNPENDFFSKTDLSLKVNDIAGVETGAILEGIDRLFAPMKTKKEVEVKEEIKVGKLLLPDKDTKTEEAHDGHYLFKPKLETVSDLLNAGEFLEIDEKQTSDEHQNLVSLWDQLSLHPDTRLLMAAKLCTLCTDDYNSEYQFKTITSATEVLQKYQACYKKYKHLLKYEPCIASPEMNDTLTEISTDFMLTEASFVQANRNMTQILGTEINTIHGTVEELIRIRSKKIRNLRINAGVEIVKKEEDQQL</sequence>
<evidence type="ECO:0000256" key="1">
    <source>
        <dbReference type="SAM" id="MobiDB-lite"/>
    </source>
</evidence>
<evidence type="ECO:0000313" key="2">
    <source>
        <dbReference type="EMBL" id="KAK8878456.1"/>
    </source>
</evidence>
<proteinExistence type="predicted"/>
<keyword evidence="3" id="KW-1185">Reference proteome</keyword>
<feature type="region of interest" description="Disordered" evidence="1">
    <location>
        <begin position="200"/>
        <end position="292"/>
    </location>
</feature>
<protein>
    <submittedName>
        <fullName evidence="2">Uncharacterized protein</fullName>
    </submittedName>
</protein>
<feature type="compositionally biased region" description="Polar residues" evidence="1">
    <location>
        <begin position="383"/>
        <end position="400"/>
    </location>
</feature>
<dbReference type="EMBL" id="JAPFFF010000011">
    <property type="protein sequence ID" value="KAK8878456.1"/>
    <property type="molecule type" value="Genomic_DNA"/>
</dbReference>
<gene>
    <name evidence="2" type="ORF">M9Y10_005229</name>
</gene>
<feature type="compositionally biased region" description="Low complexity" evidence="1">
    <location>
        <begin position="234"/>
        <end position="249"/>
    </location>
</feature>
<evidence type="ECO:0000313" key="3">
    <source>
        <dbReference type="Proteomes" id="UP001470230"/>
    </source>
</evidence>
<accession>A0ABR2JLU1</accession>